<feature type="transmembrane region" description="Helical" evidence="2">
    <location>
        <begin position="573"/>
        <end position="591"/>
    </location>
</feature>
<gene>
    <name evidence="4" type="ORF">K444DRAFT_515223</name>
</gene>
<evidence type="ECO:0000313" key="4">
    <source>
        <dbReference type="EMBL" id="PMD67663.1"/>
    </source>
</evidence>
<feature type="transmembrane region" description="Helical" evidence="2">
    <location>
        <begin position="597"/>
        <end position="620"/>
    </location>
</feature>
<protein>
    <recommendedName>
        <fullName evidence="3">DUF6594 domain-containing protein</fullName>
    </recommendedName>
</protein>
<dbReference type="EMBL" id="KZ613740">
    <property type="protein sequence ID" value="PMD67663.1"/>
    <property type="molecule type" value="Genomic_DNA"/>
</dbReference>
<feature type="region of interest" description="Disordered" evidence="1">
    <location>
        <begin position="512"/>
        <end position="536"/>
    </location>
</feature>
<keyword evidence="2" id="KW-0472">Membrane</keyword>
<proteinExistence type="predicted"/>
<dbReference type="InParanoid" id="A0A2J6TXC0"/>
<feature type="compositionally biased region" description="Low complexity" evidence="1">
    <location>
        <begin position="512"/>
        <end position="531"/>
    </location>
</feature>
<dbReference type="Proteomes" id="UP000235371">
    <property type="component" value="Unassembled WGS sequence"/>
</dbReference>
<dbReference type="AlphaFoldDB" id="A0A2J6TXC0"/>
<feature type="compositionally biased region" description="Acidic residues" evidence="1">
    <location>
        <begin position="160"/>
        <end position="196"/>
    </location>
</feature>
<sequence length="622" mass="67687">MKAHSGRERERRAHRATANTGRHIAKPRSKTTLAQRPSTIATGVNGSDVTRRRHKRSHSNKSDSSNEATSSDEEEPAQDHRAVLAAARARLSSPSTISAFTTLTTATNNSGGSSGSNSTVTQDSITKRTGKKPEEPEAPLSPAVPDPPDVFAFLDRDDSAESEDGEGEDHEEGEGEDHDEEDERDEEAEEDDDDPGEGPSTWAPHQPEMIMTTIGSSQNSSASSTSSSFHGDDTFSQPADHDTDRSDSPERDVDGKEEPAQAPPPTDRVSAKVAAQMAAAQQRQSMYAMQQFGTPNMPRGNYQLPVVSPSVLSSRYQQQIKPHALPRAEKIPVTGYELLASRLSYSRDAEERGERIRPMYRKFEALNHRLLLHLQDEISELEEQLHRLDNADTQSRRADRYIVPASRRAAAQAGGELQWHKMDILGKIGYKLGQYNQALSSFNSTQALAPPDPEDIDLYRSYLETERPIAEHETHFLDPADDLVSVCSDTLPRPPFQMSSASYDVSSSVISGSDNEVSHSPHSLSSSRLLSQAENRHDGMEKSSLPALAAAIAAMILIPILTFNVIPNFIGRVTVTFLVALGAMFGLVQSGTLGYDALVGSEGILCTGVYGGIMICLAGIMS</sequence>
<evidence type="ECO:0000313" key="5">
    <source>
        <dbReference type="Proteomes" id="UP000235371"/>
    </source>
</evidence>
<dbReference type="PANTHER" id="PTHR34502:SF6">
    <property type="entry name" value="DUF6594 DOMAIN-CONTAINING PROTEIN"/>
    <property type="match status" value="1"/>
</dbReference>
<dbReference type="PANTHER" id="PTHR34502">
    <property type="entry name" value="DUF6594 DOMAIN-CONTAINING PROTEIN-RELATED"/>
    <property type="match status" value="1"/>
</dbReference>
<dbReference type="RefSeq" id="XP_024744567.1">
    <property type="nucleotide sequence ID" value="XM_024873578.1"/>
</dbReference>
<feature type="domain" description="DUF6594" evidence="3">
    <location>
        <begin position="336"/>
        <end position="587"/>
    </location>
</feature>
<dbReference type="Pfam" id="PF20237">
    <property type="entry name" value="DUF6594"/>
    <property type="match status" value="1"/>
</dbReference>
<dbReference type="STRING" id="1095630.A0A2J6TXC0"/>
<feature type="compositionally biased region" description="Low complexity" evidence="1">
    <location>
        <begin position="104"/>
        <end position="119"/>
    </location>
</feature>
<evidence type="ECO:0000256" key="1">
    <source>
        <dbReference type="SAM" id="MobiDB-lite"/>
    </source>
</evidence>
<dbReference type="OrthoDB" id="5416037at2759"/>
<evidence type="ECO:0000256" key="2">
    <source>
        <dbReference type="SAM" id="Phobius"/>
    </source>
</evidence>
<keyword evidence="5" id="KW-1185">Reference proteome</keyword>
<dbReference type="InterPro" id="IPR046529">
    <property type="entry name" value="DUF6594"/>
</dbReference>
<reference evidence="4 5" key="1">
    <citation type="submission" date="2016-04" db="EMBL/GenBank/DDBJ databases">
        <title>A degradative enzymes factory behind the ericoid mycorrhizal symbiosis.</title>
        <authorList>
            <consortium name="DOE Joint Genome Institute"/>
            <person name="Martino E."/>
            <person name="Morin E."/>
            <person name="Grelet G."/>
            <person name="Kuo A."/>
            <person name="Kohler A."/>
            <person name="Daghino S."/>
            <person name="Barry K."/>
            <person name="Choi C."/>
            <person name="Cichocki N."/>
            <person name="Clum A."/>
            <person name="Copeland A."/>
            <person name="Hainaut M."/>
            <person name="Haridas S."/>
            <person name="Labutti K."/>
            <person name="Lindquist E."/>
            <person name="Lipzen A."/>
            <person name="Khouja H.-R."/>
            <person name="Murat C."/>
            <person name="Ohm R."/>
            <person name="Olson A."/>
            <person name="Spatafora J."/>
            <person name="Veneault-Fourrey C."/>
            <person name="Henrissat B."/>
            <person name="Grigoriev I."/>
            <person name="Martin F."/>
            <person name="Perotto S."/>
        </authorList>
    </citation>
    <scope>NUCLEOTIDE SEQUENCE [LARGE SCALE GENOMIC DNA]</scope>
    <source>
        <strain evidence="4 5">E</strain>
    </source>
</reference>
<feature type="transmembrane region" description="Helical" evidence="2">
    <location>
        <begin position="545"/>
        <end position="566"/>
    </location>
</feature>
<feature type="region of interest" description="Disordered" evidence="1">
    <location>
        <begin position="104"/>
        <end position="277"/>
    </location>
</feature>
<feature type="compositionally biased region" description="Polar residues" evidence="1">
    <location>
        <begin position="30"/>
        <end position="48"/>
    </location>
</feature>
<feature type="compositionally biased region" description="Basic and acidic residues" evidence="1">
    <location>
        <begin position="1"/>
        <end position="11"/>
    </location>
</feature>
<evidence type="ECO:0000259" key="3">
    <source>
        <dbReference type="Pfam" id="PF20237"/>
    </source>
</evidence>
<dbReference type="GeneID" id="36581658"/>
<name>A0A2J6TXC0_9HELO</name>
<accession>A0A2J6TXC0</accession>
<feature type="compositionally biased region" description="Low complexity" evidence="1">
    <location>
        <begin position="216"/>
        <end position="228"/>
    </location>
</feature>
<feature type="compositionally biased region" description="Basic and acidic residues" evidence="1">
    <location>
        <begin position="239"/>
        <end position="259"/>
    </location>
</feature>
<keyword evidence="2" id="KW-0812">Transmembrane</keyword>
<organism evidence="4 5">
    <name type="scientific">Hyaloscypha bicolor E</name>
    <dbReference type="NCBI Taxonomy" id="1095630"/>
    <lineage>
        <taxon>Eukaryota</taxon>
        <taxon>Fungi</taxon>
        <taxon>Dikarya</taxon>
        <taxon>Ascomycota</taxon>
        <taxon>Pezizomycotina</taxon>
        <taxon>Leotiomycetes</taxon>
        <taxon>Helotiales</taxon>
        <taxon>Hyaloscyphaceae</taxon>
        <taxon>Hyaloscypha</taxon>
        <taxon>Hyaloscypha bicolor</taxon>
    </lineage>
</organism>
<feature type="region of interest" description="Disordered" evidence="1">
    <location>
        <begin position="1"/>
        <end position="81"/>
    </location>
</feature>
<keyword evidence="2" id="KW-1133">Transmembrane helix</keyword>